<dbReference type="SUPFAM" id="SSF57716">
    <property type="entry name" value="Glucocorticoid receptor-like (DNA-binding domain)"/>
    <property type="match status" value="1"/>
</dbReference>
<dbReference type="Gene3D" id="6.10.250.1270">
    <property type="match status" value="1"/>
</dbReference>
<dbReference type="InterPro" id="IPR038630">
    <property type="entry name" value="L24e/L24_sf"/>
</dbReference>
<dbReference type="PANTHER" id="PTHR10792:SF1">
    <property type="entry name" value="RIBOSOMAL PROTEIN L24"/>
    <property type="match status" value="1"/>
</dbReference>
<dbReference type="EMBL" id="JAHBMH010000073">
    <property type="protein sequence ID" value="KAK1932901.1"/>
    <property type="molecule type" value="Genomic_DNA"/>
</dbReference>
<feature type="region of interest" description="Disordered" evidence="4">
    <location>
        <begin position="174"/>
        <end position="199"/>
    </location>
</feature>
<accession>A0AAD9LE14</accession>
<dbReference type="GO" id="GO:0003729">
    <property type="term" value="F:mRNA binding"/>
    <property type="evidence" value="ECO:0007669"/>
    <property type="project" value="TreeGrafter"/>
</dbReference>
<dbReference type="InterPro" id="IPR056366">
    <property type="entry name" value="Ribosomal_eL24"/>
</dbReference>
<dbReference type="GO" id="GO:0022625">
    <property type="term" value="C:cytosolic large ribosomal subunit"/>
    <property type="evidence" value="ECO:0007669"/>
    <property type="project" value="TreeGrafter"/>
</dbReference>
<evidence type="ECO:0000256" key="2">
    <source>
        <dbReference type="ARBA" id="ARBA00022980"/>
    </source>
</evidence>
<dbReference type="GO" id="GO:0002181">
    <property type="term" value="P:cytoplasmic translation"/>
    <property type="evidence" value="ECO:0007669"/>
    <property type="project" value="TreeGrafter"/>
</dbReference>
<comment type="caution">
    <text evidence="6">The sequence shown here is derived from an EMBL/GenBank/DDBJ whole genome shotgun (WGS) entry which is preliminary data.</text>
</comment>
<feature type="domain" description="Large ribosomal subunit protein eL24-related N-terminal" evidence="5">
    <location>
        <begin position="9"/>
        <end position="61"/>
    </location>
</feature>
<dbReference type="CDD" id="cd00472">
    <property type="entry name" value="Ribosomal_L24e_L24"/>
    <property type="match status" value="1"/>
</dbReference>
<protein>
    <submittedName>
        <fullName evidence="6">Ribosomal protein L24e</fullName>
    </submittedName>
</protein>
<evidence type="ECO:0000313" key="6">
    <source>
        <dbReference type="EMBL" id="KAK1932901.1"/>
    </source>
</evidence>
<dbReference type="InterPro" id="IPR000988">
    <property type="entry name" value="Ribosomal_eL24-rel_N"/>
</dbReference>
<evidence type="ECO:0000313" key="7">
    <source>
        <dbReference type="Proteomes" id="UP001195914"/>
    </source>
</evidence>
<name>A0AAD9LE14_BABDI</name>
<proteinExistence type="inferred from homology"/>
<dbReference type="AlphaFoldDB" id="A0AAD9LE14"/>
<dbReference type="GO" id="GO:0003735">
    <property type="term" value="F:structural constituent of ribosome"/>
    <property type="evidence" value="ECO:0007669"/>
    <property type="project" value="InterPro"/>
</dbReference>
<dbReference type="Proteomes" id="UP001195914">
    <property type="component" value="Unassembled WGS sequence"/>
</dbReference>
<evidence type="ECO:0000256" key="4">
    <source>
        <dbReference type="SAM" id="MobiDB-lite"/>
    </source>
</evidence>
<evidence type="ECO:0000256" key="3">
    <source>
        <dbReference type="ARBA" id="ARBA00023274"/>
    </source>
</evidence>
<reference evidence="6" key="1">
    <citation type="journal article" date="2014" name="Nucleic Acids Res.">
        <title>The evolutionary dynamics of variant antigen genes in Babesia reveal a history of genomic innovation underlying host-parasite interaction.</title>
        <authorList>
            <person name="Jackson A.P."/>
            <person name="Otto T.D."/>
            <person name="Darby A."/>
            <person name="Ramaprasad A."/>
            <person name="Xia D."/>
            <person name="Echaide I.E."/>
            <person name="Farber M."/>
            <person name="Gahlot S."/>
            <person name="Gamble J."/>
            <person name="Gupta D."/>
            <person name="Gupta Y."/>
            <person name="Jackson L."/>
            <person name="Malandrin L."/>
            <person name="Malas T.B."/>
            <person name="Moussa E."/>
            <person name="Nair M."/>
            <person name="Reid A.J."/>
            <person name="Sanders M."/>
            <person name="Sharma J."/>
            <person name="Tracey A."/>
            <person name="Quail M.A."/>
            <person name="Weir W."/>
            <person name="Wastling J.M."/>
            <person name="Hall N."/>
            <person name="Willadsen P."/>
            <person name="Lingelbach K."/>
            <person name="Shiels B."/>
            <person name="Tait A."/>
            <person name="Berriman M."/>
            <person name="Allred D.R."/>
            <person name="Pain A."/>
        </authorList>
    </citation>
    <scope>NUCLEOTIDE SEQUENCE</scope>
    <source>
        <strain evidence="6">1802A</strain>
    </source>
</reference>
<comment type="similarity">
    <text evidence="1">Belongs to the eukaryotic ribosomal protein eL24 family.</text>
</comment>
<gene>
    <name evidence="6" type="ORF">X943_001327</name>
</gene>
<organism evidence="6 7">
    <name type="scientific">Babesia divergens</name>
    <dbReference type="NCBI Taxonomy" id="32595"/>
    <lineage>
        <taxon>Eukaryota</taxon>
        <taxon>Sar</taxon>
        <taxon>Alveolata</taxon>
        <taxon>Apicomplexa</taxon>
        <taxon>Aconoidasida</taxon>
        <taxon>Piroplasmida</taxon>
        <taxon>Babesiidae</taxon>
        <taxon>Babesia</taxon>
    </lineage>
</organism>
<dbReference type="Gene3D" id="2.30.170.20">
    <property type="entry name" value="Ribosomal protein L24e"/>
    <property type="match status" value="1"/>
</dbReference>
<keyword evidence="3" id="KW-0687">Ribonucleoprotein</keyword>
<keyword evidence="7" id="KW-1185">Reference proteome</keyword>
<reference evidence="6" key="2">
    <citation type="submission" date="2021-05" db="EMBL/GenBank/DDBJ databases">
        <authorList>
            <person name="Pain A."/>
        </authorList>
    </citation>
    <scope>NUCLEOTIDE SEQUENCE</scope>
    <source>
        <strain evidence="6">1802A</strain>
    </source>
</reference>
<dbReference type="PANTHER" id="PTHR10792">
    <property type="entry name" value="60S RIBOSOMAL PROTEIN L24"/>
    <property type="match status" value="1"/>
</dbReference>
<sequence length="199" mass="22155">MATVTTTIKTELCSFSDYRVYPGRGQKFIARDGKVYFFINSKSASLHKQRIKPAKVKWTPVCPKVSCNNFSQSWRKANKKFQTEVSHRRRSKKAAKMQKAFLGLSLDDLKAKRAAAAKVEPKLWPSHNNCSALFVTMVTLTKSDIFIILAFLSSHAKQAMIAEAKEKAKKLKGTSSKAAVVAPKQPAIPKKATKAAMHK</sequence>
<evidence type="ECO:0000256" key="1">
    <source>
        <dbReference type="ARBA" id="ARBA00005647"/>
    </source>
</evidence>
<dbReference type="Pfam" id="PF01246">
    <property type="entry name" value="Ribosomal_L24e"/>
    <property type="match status" value="1"/>
</dbReference>
<keyword evidence="2 6" id="KW-0689">Ribosomal protein</keyword>
<evidence type="ECO:0000259" key="5">
    <source>
        <dbReference type="Pfam" id="PF01246"/>
    </source>
</evidence>